<dbReference type="GO" id="GO:0003700">
    <property type="term" value="F:DNA-binding transcription factor activity"/>
    <property type="evidence" value="ECO:0007669"/>
    <property type="project" value="TreeGrafter"/>
</dbReference>
<dbReference type="PROSITE" id="PS51077">
    <property type="entry name" value="HTH_ICLR"/>
    <property type="match status" value="1"/>
</dbReference>
<dbReference type="Proteomes" id="UP000603865">
    <property type="component" value="Unassembled WGS sequence"/>
</dbReference>
<dbReference type="SMART" id="SM00346">
    <property type="entry name" value="HTH_ICLR"/>
    <property type="match status" value="1"/>
</dbReference>
<dbReference type="Pfam" id="PF09339">
    <property type="entry name" value="HTH_IclR"/>
    <property type="match status" value="1"/>
</dbReference>
<dbReference type="PANTHER" id="PTHR30136:SF24">
    <property type="entry name" value="HTH-TYPE TRANSCRIPTIONAL REPRESSOR ALLR"/>
    <property type="match status" value="1"/>
</dbReference>
<dbReference type="GO" id="GO:0045892">
    <property type="term" value="P:negative regulation of DNA-templated transcription"/>
    <property type="evidence" value="ECO:0007669"/>
    <property type="project" value="TreeGrafter"/>
</dbReference>
<keyword evidence="3" id="KW-0804">Transcription</keyword>
<feature type="domain" description="IclR-ED" evidence="5">
    <location>
        <begin position="74"/>
        <end position="258"/>
    </location>
</feature>
<protein>
    <submittedName>
        <fullName evidence="6">IclR family transcriptional regulator</fullName>
    </submittedName>
</protein>
<proteinExistence type="predicted"/>
<evidence type="ECO:0000313" key="7">
    <source>
        <dbReference type="Proteomes" id="UP000603865"/>
    </source>
</evidence>
<dbReference type="Gene3D" id="3.30.450.40">
    <property type="match status" value="1"/>
</dbReference>
<dbReference type="GO" id="GO:0003677">
    <property type="term" value="F:DNA binding"/>
    <property type="evidence" value="ECO:0007669"/>
    <property type="project" value="UniProtKB-KW"/>
</dbReference>
<dbReference type="AlphaFoldDB" id="A0A918C826"/>
<name>A0A918C826_9DEIO</name>
<dbReference type="PANTHER" id="PTHR30136">
    <property type="entry name" value="HELIX-TURN-HELIX TRANSCRIPTIONAL REGULATOR, ICLR FAMILY"/>
    <property type="match status" value="1"/>
</dbReference>
<dbReference type="InterPro" id="IPR005471">
    <property type="entry name" value="Tscrpt_reg_IclR_N"/>
</dbReference>
<evidence type="ECO:0000313" key="6">
    <source>
        <dbReference type="EMBL" id="GGR10570.1"/>
    </source>
</evidence>
<organism evidence="6 7">
    <name type="scientific">Deinococcus ruber</name>
    <dbReference type="NCBI Taxonomy" id="1848197"/>
    <lineage>
        <taxon>Bacteria</taxon>
        <taxon>Thermotogati</taxon>
        <taxon>Deinococcota</taxon>
        <taxon>Deinococci</taxon>
        <taxon>Deinococcales</taxon>
        <taxon>Deinococcaceae</taxon>
        <taxon>Deinococcus</taxon>
    </lineage>
</organism>
<keyword evidence="7" id="KW-1185">Reference proteome</keyword>
<dbReference type="EMBL" id="BMQL01000012">
    <property type="protein sequence ID" value="GGR10570.1"/>
    <property type="molecule type" value="Genomic_DNA"/>
</dbReference>
<dbReference type="Gene3D" id="1.10.10.10">
    <property type="entry name" value="Winged helix-like DNA-binding domain superfamily/Winged helix DNA-binding domain"/>
    <property type="match status" value="1"/>
</dbReference>
<dbReference type="RefSeq" id="WP_189090707.1">
    <property type="nucleotide sequence ID" value="NZ_BMQL01000012.1"/>
</dbReference>
<reference evidence="6" key="1">
    <citation type="journal article" date="2014" name="Int. J. Syst. Evol. Microbiol.">
        <title>Complete genome sequence of Corynebacterium casei LMG S-19264T (=DSM 44701T), isolated from a smear-ripened cheese.</title>
        <authorList>
            <consortium name="US DOE Joint Genome Institute (JGI-PGF)"/>
            <person name="Walter F."/>
            <person name="Albersmeier A."/>
            <person name="Kalinowski J."/>
            <person name="Ruckert C."/>
        </authorList>
    </citation>
    <scope>NUCLEOTIDE SEQUENCE</scope>
    <source>
        <strain evidence="6">JCM 31311</strain>
    </source>
</reference>
<comment type="caution">
    <text evidence="6">The sequence shown here is derived from an EMBL/GenBank/DDBJ whole genome shotgun (WGS) entry which is preliminary data.</text>
</comment>
<keyword evidence="2" id="KW-0238">DNA-binding</keyword>
<evidence type="ECO:0000256" key="2">
    <source>
        <dbReference type="ARBA" id="ARBA00023125"/>
    </source>
</evidence>
<dbReference type="InterPro" id="IPR050707">
    <property type="entry name" value="HTH_MetabolicPath_Reg"/>
</dbReference>
<dbReference type="InterPro" id="IPR014757">
    <property type="entry name" value="Tscrpt_reg_IclR_C"/>
</dbReference>
<evidence type="ECO:0000259" key="4">
    <source>
        <dbReference type="PROSITE" id="PS51077"/>
    </source>
</evidence>
<feature type="domain" description="HTH iclR-type" evidence="4">
    <location>
        <begin position="12"/>
        <end position="73"/>
    </location>
</feature>
<dbReference type="InterPro" id="IPR029016">
    <property type="entry name" value="GAF-like_dom_sf"/>
</dbReference>
<reference evidence="6" key="2">
    <citation type="submission" date="2020-09" db="EMBL/GenBank/DDBJ databases">
        <authorList>
            <person name="Sun Q."/>
            <person name="Ohkuma M."/>
        </authorList>
    </citation>
    <scope>NUCLEOTIDE SEQUENCE</scope>
    <source>
        <strain evidence="6">JCM 31311</strain>
    </source>
</reference>
<evidence type="ECO:0000256" key="1">
    <source>
        <dbReference type="ARBA" id="ARBA00023015"/>
    </source>
</evidence>
<dbReference type="PROSITE" id="PS51078">
    <property type="entry name" value="ICLR_ED"/>
    <property type="match status" value="1"/>
</dbReference>
<dbReference type="SUPFAM" id="SSF55781">
    <property type="entry name" value="GAF domain-like"/>
    <property type="match status" value="1"/>
</dbReference>
<evidence type="ECO:0000256" key="3">
    <source>
        <dbReference type="ARBA" id="ARBA00023163"/>
    </source>
</evidence>
<keyword evidence="1" id="KW-0805">Transcription regulation</keyword>
<dbReference type="InterPro" id="IPR036390">
    <property type="entry name" value="WH_DNA-bd_sf"/>
</dbReference>
<gene>
    <name evidence="6" type="ORF">GCM10008957_24090</name>
</gene>
<accession>A0A918C826</accession>
<sequence length="260" mass="28289">MSPVLDVPRYLIQSAATTLEVLLTFGKAPYRFTPSEVAQHLQIERNQAFRCLRTLQHVGFVRQDEDERFVLTSLVEQLASASQGQPSLAKAAKVVMDELSQSTDETVNLFALEGLEALCVDFREGLRQVRLVTSPAERRSLHAGACPKAMLAYLPPAQQNEVLQSLPELPAYTPYTLLDAQKLQSDLESIRLRGYAISDLDVDEEARGVGAAIFGAQGQVVGAVSVGGPASRMTPARIEALGQQIVEAARLISRQLGFNG</sequence>
<dbReference type="InterPro" id="IPR036388">
    <property type="entry name" value="WH-like_DNA-bd_sf"/>
</dbReference>
<dbReference type="SUPFAM" id="SSF46785">
    <property type="entry name" value="Winged helix' DNA-binding domain"/>
    <property type="match status" value="1"/>
</dbReference>
<dbReference type="Pfam" id="PF01614">
    <property type="entry name" value="IclR_C"/>
    <property type="match status" value="1"/>
</dbReference>
<evidence type="ECO:0000259" key="5">
    <source>
        <dbReference type="PROSITE" id="PS51078"/>
    </source>
</evidence>